<dbReference type="AlphaFoldDB" id="A0A9P9R9X6"/>
<accession>A0A9P9R9X6</accession>
<protein>
    <recommendedName>
        <fullName evidence="8">Zn(2)-C6 fungal-type domain-containing protein</fullName>
    </recommendedName>
</protein>
<keyword evidence="2" id="KW-0805">Transcription regulation</keyword>
<dbReference type="InterPro" id="IPR051089">
    <property type="entry name" value="prtT"/>
</dbReference>
<evidence type="ECO:0000256" key="3">
    <source>
        <dbReference type="ARBA" id="ARBA00023125"/>
    </source>
</evidence>
<dbReference type="GO" id="GO:0000981">
    <property type="term" value="F:DNA-binding transcription factor activity, RNA polymerase II-specific"/>
    <property type="evidence" value="ECO:0007669"/>
    <property type="project" value="TreeGrafter"/>
</dbReference>
<sequence>MSSPLHMDKPRACSNCSRAKAKCVWPATDDEDGEPETCQRYVTLHVEEKARKSDQKLDNIMALLSRERNRPIEPPSSLPSNAFTPAAIQASHQDISSAPSLHSPASYPQQDAFISIVPGFQISFAEAGQVLQEYMTEMLPQFPFVPLPSIDAYDLYKRKPLLLKTILPFWCSLPGLLADLGLHKRPSTTHPAFGSIVDDAADLRNDLQPQPGHSSDDRRAALGVYYIASIRCSILGKLSGLEYTPRLDECTRQLLQDQEYPTDLLLVNLVQIRQIAIEVNDAFESTGDTLGDKTSGSVRAIVVASLRNELDTFTNSLPEHLQSNHLLRSHCAAVRIRLLEPVNHGNRHDPLEPTHLRCRAMWDCLESTQALIDAFLLIPIESYPSLTFVSILHLALAIIKAFRLLCVEDQAWDLHTAQTMYNLPDILQRLSKLFEEASRIGRPRCGIMANGRPLFCEYAESYKGIEHWYMSKVGMAHSDLMDSVVAHDGDQYKSFDFWNQLSDLTYGLGP</sequence>
<evidence type="ECO:0000256" key="4">
    <source>
        <dbReference type="ARBA" id="ARBA00023163"/>
    </source>
</evidence>
<keyword evidence="4" id="KW-0804">Transcription</keyword>
<keyword evidence="3" id="KW-0238">DNA-binding</keyword>
<dbReference type="GO" id="GO:0000976">
    <property type="term" value="F:transcription cis-regulatory region binding"/>
    <property type="evidence" value="ECO:0007669"/>
    <property type="project" value="TreeGrafter"/>
</dbReference>
<dbReference type="GO" id="GO:0005634">
    <property type="term" value="C:nucleus"/>
    <property type="evidence" value="ECO:0007669"/>
    <property type="project" value="UniProtKB-SubCell"/>
</dbReference>
<evidence type="ECO:0000256" key="5">
    <source>
        <dbReference type="ARBA" id="ARBA00023242"/>
    </source>
</evidence>
<evidence type="ECO:0000313" key="6">
    <source>
        <dbReference type="EMBL" id="KAH7271029.1"/>
    </source>
</evidence>
<comment type="caution">
    <text evidence="6">The sequence shown here is derived from an EMBL/GenBank/DDBJ whole genome shotgun (WGS) entry which is preliminary data.</text>
</comment>
<dbReference type="OrthoDB" id="5217604at2759"/>
<keyword evidence="7" id="KW-1185">Reference proteome</keyword>
<gene>
    <name evidence="6" type="ORF">B0J15DRAFT_575920</name>
</gene>
<comment type="subcellular location">
    <subcellularLocation>
        <location evidence="1">Nucleus</location>
    </subcellularLocation>
</comment>
<dbReference type="PANTHER" id="PTHR31845:SF10">
    <property type="entry name" value="ZN(II)2CYS6 TRANSCRIPTION FACTOR (EUROFUNG)"/>
    <property type="match status" value="1"/>
</dbReference>
<dbReference type="PANTHER" id="PTHR31845">
    <property type="entry name" value="FINGER DOMAIN PROTEIN, PUTATIVE-RELATED"/>
    <property type="match status" value="1"/>
</dbReference>
<name>A0A9P9R9X6_FUSSL</name>
<organism evidence="6 7">
    <name type="scientific">Fusarium solani</name>
    <name type="common">Filamentous fungus</name>
    <dbReference type="NCBI Taxonomy" id="169388"/>
    <lineage>
        <taxon>Eukaryota</taxon>
        <taxon>Fungi</taxon>
        <taxon>Dikarya</taxon>
        <taxon>Ascomycota</taxon>
        <taxon>Pezizomycotina</taxon>
        <taxon>Sordariomycetes</taxon>
        <taxon>Hypocreomycetidae</taxon>
        <taxon>Hypocreales</taxon>
        <taxon>Nectriaceae</taxon>
        <taxon>Fusarium</taxon>
        <taxon>Fusarium solani species complex</taxon>
    </lineage>
</organism>
<proteinExistence type="predicted"/>
<evidence type="ECO:0000256" key="1">
    <source>
        <dbReference type="ARBA" id="ARBA00004123"/>
    </source>
</evidence>
<evidence type="ECO:0000313" key="7">
    <source>
        <dbReference type="Proteomes" id="UP000736672"/>
    </source>
</evidence>
<reference evidence="6" key="1">
    <citation type="journal article" date="2021" name="Nat. Commun.">
        <title>Genetic determinants of endophytism in the Arabidopsis root mycobiome.</title>
        <authorList>
            <person name="Mesny F."/>
            <person name="Miyauchi S."/>
            <person name="Thiergart T."/>
            <person name="Pickel B."/>
            <person name="Atanasova L."/>
            <person name="Karlsson M."/>
            <person name="Huettel B."/>
            <person name="Barry K.W."/>
            <person name="Haridas S."/>
            <person name="Chen C."/>
            <person name="Bauer D."/>
            <person name="Andreopoulos W."/>
            <person name="Pangilinan J."/>
            <person name="LaButti K."/>
            <person name="Riley R."/>
            <person name="Lipzen A."/>
            <person name="Clum A."/>
            <person name="Drula E."/>
            <person name="Henrissat B."/>
            <person name="Kohler A."/>
            <person name="Grigoriev I.V."/>
            <person name="Martin F.M."/>
            <person name="Hacquard S."/>
        </authorList>
    </citation>
    <scope>NUCLEOTIDE SEQUENCE</scope>
    <source>
        <strain evidence="6">FSSC 5 MPI-SDFR-AT-0091</strain>
    </source>
</reference>
<dbReference type="EMBL" id="JAGTJS010000004">
    <property type="protein sequence ID" value="KAH7271029.1"/>
    <property type="molecule type" value="Genomic_DNA"/>
</dbReference>
<keyword evidence="5" id="KW-0539">Nucleus</keyword>
<dbReference type="Proteomes" id="UP000736672">
    <property type="component" value="Unassembled WGS sequence"/>
</dbReference>
<evidence type="ECO:0000256" key="2">
    <source>
        <dbReference type="ARBA" id="ARBA00023015"/>
    </source>
</evidence>
<evidence type="ECO:0008006" key="8">
    <source>
        <dbReference type="Google" id="ProtNLM"/>
    </source>
</evidence>